<evidence type="ECO:0000313" key="5">
    <source>
        <dbReference type="EMBL" id="NYD53941.1"/>
    </source>
</evidence>
<dbReference type="Proteomes" id="UP000552045">
    <property type="component" value="Unassembled WGS sequence"/>
</dbReference>
<evidence type="ECO:0000256" key="2">
    <source>
        <dbReference type="ARBA" id="ARBA00023033"/>
    </source>
</evidence>
<evidence type="ECO:0000256" key="1">
    <source>
        <dbReference type="ARBA" id="ARBA00023002"/>
    </source>
</evidence>
<keyword evidence="1 5" id="KW-0560">Oxidoreductase</keyword>
<dbReference type="GO" id="GO:0018658">
    <property type="term" value="F:salicylate 1-monooxygenase activity"/>
    <property type="evidence" value="ECO:0007669"/>
    <property type="project" value="UniProtKB-EC"/>
</dbReference>
<feature type="chain" id="PRO_5039336634" evidence="3">
    <location>
        <begin position="27"/>
        <end position="377"/>
    </location>
</feature>
<dbReference type="PANTHER" id="PTHR13789">
    <property type="entry name" value="MONOOXYGENASE"/>
    <property type="match status" value="1"/>
</dbReference>
<sequence length="377" mass="41584">MNNSTTRSTRVAVVGAGIAGSSAAFALLNAGYDVQLFEQAAEIREVGAGVGIRATTAKHLRRWGVWEEFASRSAFSPHIQIRGARNELFVRERWPQLTDDPGEERARFIHRADLLDIFMSRIGPDRVHTRHRLASLEQGGDGARLEFENGHVAEFDLIVGADGIRSVVRDCVFGPTPTVYSGFHAYRAIVNDPEAFELAPDNALRILVADGIQIYLVPLHHRNQVSFDVTAISDDPAWQPDVSNGAISEMLDGFDERVRKIAAGVDHYVKRSIHDIEPLRTWHNDSVVLVGDAAHAMCHHQGYGANSAIQDAGVLDESLRTGSLPDALEVYESLRKPLTDRYQALSRIIPTMQSGTIFHNVPEWAVRDEAVLAGVTQ</sequence>
<dbReference type="Pfam" id="PF01494">
    <property type="entry name" value="FAD_binding_3"/>
    <property type="match status" value="1"/>
</dbReference>
<dbReference type="PANTHER" id="PTHR13789:SF309">
    <property type="entry name" value="PUTATIVE (AFU_ORTHOLOGUE AFUA_6G14510)-RELATED"/>
    <property type="match status" value="1"/>
</dbReference>
<gene>
    <name evidence="5" type="ORF">BKA02_000996</name>
</gene>
<feature type="domain" description="FAD-binding" evidence="4">
    <location>
        <begin position="9"/>
        <end position="319"/>
    </location>
</feature>
<dbReference type="PRINTS" id="PR00420">
    <property type="entry name" value="RNGMNOXGNASE"/>
</dbReference>
<dbReference type="Gene3D" id="3.50.50.60">
    <property type="entry name" value="FAD/NAD(P)-binding domain"/>
    <property type="match status" value="1"/>
</dbReference>
<evidence type="ECO:0000259" key="4">
    <source>
        <dbReference type="Pfam" id="PF01494"/>
    </source>
</evidence>
<reference evidence="5 6" key="1">
    <citation type="submission" date="2020-07" db="EMBL/GenBank/DDBJ databases">
        <title>Sequencing the genomes of 1000 actinobacteria strains.</title>
        <authorList>
            <person name="Klenk H.-P."/>
        </authorList>
    </citation>
    <scope>NUCLEOTIDE SEQUENCE [LARGE SCALE GENOMIC DNA]</scope>
    <source>
        <strain evidence="5 6">DSM 22185</strain>
    </source>
</reference>
<dbReference type="SUPFAM" id="SSF51905">
    <property type="entry name" value="FAD/NAD(P)-binding domain"/>
    <property type="match status" value="1"/>
</dbReference>
<proteinExistence type="predicted"/>
<accession>A0A7Y9EUC6</accession>
<dbReference type="InterPro" id="IPR002938">
    <property type="entry name" value="FAD-bd"/>
</dbReference>
<evidence type="ECO:0000256" key="3">
    <source>
        <dbReference type="SAM" id="SignalP"/>
    </source>
</evidence>
<dbReference type="InterPro" id="IPR050493">
    <property type="entry name" value="FAD-dep_Monooxygenase_BioMet"/>
</dbReference>
<organism evidence="5 6">
    <name type="scientific">Microbacterium pseudoresistens</name>
    <dbReference type="NCBI Taxonomy" id="640634"/>
    <lineage>
        <taxon>Bacteria</taxon>
        <taxon>Bacillati</taxon>
        <taxon>Actinomycetota</taxon>
        <taxon>Actinomycetes</taxon>
        <taxon>Micrococcales</taxon>
        <taxon>Microbacteriaceae</taxon>
        <taxon>Microbacterium</taxon>
    </lineage>
</organism>
<dbReference type="EC" id="1.14.13.1" evidence="5"/>
<keyword evidence="6" id="KW-1185">Reference proteome</keyword>
<dbReference type="AlphaFoldDB" id="A0A7Y9EUC6"/>
<name>A0A7Y9EUC6_9MICO</name>
<protein>
    <submittedName>
        <fullName evidence="5">Salicylate hydroxylase</fullName>
        <ecNumber evidence="5">1.14.13.1</ecNumber>
    </submittedName>
</protein>
<dbReference type="RefSeq" id="WP_179431871.1">
    <property type="nucleotide sequence ID" value="NZ_BAABLC010000001.1"/>
</dbReference>
<keyword evidence="3" id="KW-0732">Signal</keyword>
<evidence type="ECO:0000313" key="6">
    <source>
        <dbReference type="Proteomes" id="UP000552045"/>
    </source>
</evidence>
<keyword evidence="2" id="KW-0503">Monooxygenase</keyword>
<dbReference type="InterPro" id="IPR036188">
    <property type="entry name" value="FAD/NAD-bd_sf"/>
</dbReference>
<dbReference type="GO" id="GO:0071949">
    <property type="term" value="F:FAD binding"/>
    <property type="evidence" value="ECO:0007669"/>
    <property type="project" value="InterPro"/>
</dbReference>
<dbReference type="EMBL" id="JACCBH010000001">
    <property type="protein sequence ID" value="NYD53941.1"/>
    <property type="molecule type" value="Genomic_DNA"/>
</dbReference>
<comment type="caution">
    <text evidence="5">The sequence shown here is derived from an EMBL/GenBank/DDBJ whole genome shotgun (WGS) entry which is preliminary data.</text>
</comment>
<feature type="signal peptide" evidence="3">
    <location>
        <begin position="1"/>
        <end position="26"/>
    </location>
</feature>